<protein>
    <submittedName>
        <fullName evidence="3">Chain length determinant protein tyrosine kinase EpsG</fullName>
    </submittedName>
</protein>
<keyword evidence="3" id="KW-0808">Transferase</keyword>
<dbReference type="GO" id="GO:0016301">
    <property type="term" value="F:kinase activity"/>
    <property type="evidence" value="ECO:0007669"/>
    <property type="project" value="UniProtKB-KW"/>
</dbReference>
<reference evidence="3 4" key="1">
    <citation type="submission" date="2019-11" db="EMBL/GenBank/DDBJ databases">
        <title>Type strains purchased from KCTC, JCM and DSMZ.</title>
        <authorList>
            <person name="Lu H."/>
        </authorList>
    </citation>
    <scope>NUCLEOTIDE SEQUENCE [LARGE SCALE GENOMIC DNA]</scope>
    <source>
        <strain evidence="3 4">JCM 31587</strain>
    </source>
</reference>
<dbReference type="SUPFAM" id="SSF160246">
    <property type="entry name" value="EspE N-terminal domain-like"/>
    <property type="match status" value="1"/>
</dbReference>
<comment type="caution">
    <text evidence="3">The sequence shown here is derived from an EMBL/GenBank/DDBJ whole genome shotgun (WGS) entry which is preliminary data.</text>
</comment>
<organism evidence="3 4">
    <name type="scientific">Massilia eburnea</name>
    <dbReference type="NCBI Taxonomy" id="1776165"/>
    <lineage>
        <taxon>Bacteria</taxon>
        <taxon>Pseudomonadati</taxon>
        <taxon>Pseudomonadota</taxon>
        <taxon>Betaproteobacteria</taxon>
        <taxon>Burkholderiales</taxon>
        <taxon>Oxalobacteraceae</taxon>
        <taxon>Telluria group</taxon>
        <taxon>Massilia</taxon>
    </lineage>
</organism>
<gene>
    <name evidence="3" type="primary">epsG</name>
    <name evidence="3" type="ORF">GM658_08765</name>
</gene>
<keyword evidence="4" id="KW-1185">Reference proteome</keyword>
<dbReference type="InterPro" id="IPR027417">
    <property type="entry name" value="P-loop_NTPase"/>
</dbReference>
<dbReference type="SUPFAM" id="SSF52540">
    <property type="entry name" value="P-loop containing nucleoside triphosphate hydrolases"/>
    <property type="match status" value="1"/>
</dbReference>
<evidence type="ECO:0000313" key="4">
    <source>
        <dbReference type="Proteomes" id="UP000472320"/>
    </source>
</evidence>
<evidence type="ECO:0000256" key="1">
    <source>
        <dbReference type="ARBA" id="ARBA00022741"/>
    </source>
</evidence>
<accession>A0A6L6QEL9</accession>
<keyword evidence="3" id="KW-0418">Kinase</keyword>
<dbReference type="CDD" id="cd05387">
    <property type="entry name" value="BY-kinase"/>
    <property type="match status" value="1"/>
</dbReference>
<evidence type="ECO:0000313" key="3">
    <source>
        <dbReference type="EMBL" id="MTW10695.1"/>
    </source>
</evidence>
<dbReference type="Gene3D" id="3.40.50.300">
    <property type="entry name" value="P-loop containing nucleotide triphosphate hydrolases"/>
    <property type="match status" value="1"/>
</dbReference>
<dbReference type="NCBIfam" id="TIGR01007">
    <property type="entry name" value="eps_fam"/>
    <property type="match status" value="1"/>
</dbReference>
<sequence length="290" mass="31081">MNSPLHFNPASPQGAGDATIGALLQEAGKLTPENTDEVLRMQEETGIRFGEAAQALGMISAADVQEVLARQFDYPYVPAGDQHFSSRLVAAYDPFSRQVEMLRAVRGQLMLRWFGRGHRSLAIVGVEPGSGTSLFAANLAVVFSQLGQNTLLVDANLRQPSQHEIFKLQGKSGLSDMLAGRASMAAVTRIDAFESLAVLGAGTLPPNPAELLARKDFTGLNAQLEALHDVVLYDTSDVLTAHDSLPVMARARGVLLVVHRNATSLYEVAALSEQVRYAGAEVVGSVLLEF</sequence>
<evidence type="ECO:0000256" key="2">
    <source>
        <dbReference type="ARBA" id="ARBA00022840"/>
    </source>
</evidence>
<dbReference type="InterPro" id="IPR017479">
    <property type="entry name" value="Tyr_kinase_chain_length_EpsG"/>
</dbReference>
<dbReference type="NCBIfam" id="TIGR03029">
    <property type="entry name" value="EpsG"/>
    <property type="match status" value="1"/>
</dbReference>
<dbReference type="PANTHER" id="PTHR32309">
    <property type="entry name" value="TYROSINE-PROTEIN KINASE"/>
    <property type="match status" value="1"/>
</dbReference>
<dbReference type="OrthoDB" id="9808257at2"/>
<dbReference type="InterPro" id="IPR005702">
    <property type="entry name" value="Wzc-like_C"/>
</dbReference>
<name>A0A6L6QEL9_9BURK</name>
<dbReference type="InterPro" id="IPR050445">
    <property type="entry name" value="Bact_polysacc_biosynth/exp"/>
</dbReference>
<keyword evidence="2" id="KW-0067">ATP-binding</keyword>
<proteinExistence type="predicted"/>
<dbReference type="Proteomes" id="UP000472320">
    <property type="component" value="Unassembled WGS sequence"/>
</dbReference>
<dbReference type="PANTHER" id="PTHR32309:SF31">
    <property type="entry name" value="CAPSULAR EXOPOLYSACCHARIDE FAMILY"/>
    <property type="match status" value="1"/>
</dbReference>
<dbReference type="InterPro" id="IPR002173">
    <property type="entry name" value="Carboh/pur_kinase_PfkB_CS"/>
</dbReference>
<dbReference type="GO" id="GO:0005524">
    <property type="term" value="F:ATP binding"/>
    <property type="evidence" value="ECO:0007669"/>
    <property type="project" value="UniProtKB-KW"/>
</dbReference>
<dbReference type="EMBL" id="WNKX01000005">
    <property type="protein sequence ID" value="MTW10695.1"/>
    <property type="molecule type" value="Genomic_DNA"/>
</dbReference>
<dbReference type="InterPro" id="IPR037257">
    <property type="entry name" value="T2SS_E_N_sf"/>
</dbReference>
<dbReference type="PROSITE" id="PS00584">
    <property type="entry name" value="PFKB_KINASES_2"/>
    <property type="match status" value="1"/>
</dbReference>
<dbReference type="RefSeq" id="WP_155453629.1">
    <property type="nucleotide sequence ID" value="NZ_WNKX01000005.1"/>
</dbReference>
<dbReference type="AlphaFoldDB" id="A0A6L6QEL9"/>
<keyword evidence="1" id="KW-0547">Nucleotide-binding</keyword>